<dbReference type="SMART" id="SM00448">
    <property type="entry name" value="REC"/>
    <property type="match status" value="1"/>
</dbReference>
<keyword evidence="5" id="KW-1185">Reference proteome</keyword>
<dbReference type="PROSITE" id="PS50930">
    <property type="entry name" value="HTH_LYTTR"/>
    <property type="match status" value="1"/>
</dbReference>
<dbReference type="InterPro" id="IPR007492">
    <property type="entry name" value="LytTR_DNA-bd_dom"/>
</dbReference>
<feature type="domain" description="Response regulatory" evidence="2">
    <location>
        <begin position="18"/>
        <end position="137"/>
    </location>
</feature>
<dbReference type="SUPFAM" id="SSF52172">
    <property type="entry name" value="CheY-like"/>
    <property type="match status" value="1"/>
</dbReference>
<evidence type="ECO:0000256" key="1">
    <source>
        <dbReference type="PROSITE-ProRule" id="PRU00169"/>
    </source>
</evidence>
<evidence type="ECO:0000259" key="2">
    <source>
        <dbReference type="PROSITE" id="PS50110"/>
    </source>
</evidence>
<protein>
    <submittedName>
        <fullName evidence="4">LytR/AlgR family response regulator transcription factor</fullName>
    </submittedName>
</protein>
<comment type="caution">
    <text evidence="4">The sequence shown here is derived from an EMBL/GenBank/DDBJ whole genome shotgun (WGS) entry which is preliminary data.</text>
</comment>
<feature type="domain" description="HTH LytTR-type" evidence="3">
    <location>
        <begin position="168"/>
        <end position="270"/>
    </location>
</feature>
<dbReference type="Pfam" id="PF00072">
    <property type="entry name" value="Response_reg"/>
    <property type="match status" value="1"/>
</dbReference>
<reference evidence="4 5" key="1">
    <citation type="submission" date="2024-09" db="EMBL/GenBank/DDBJ databases">
        <authorList>
            <person name="Sun Q."/>
            <person name="Mori K."/>
        </authorList>
    </citation>
    <scope>NUCLEOTIDE SEQUENCE [LARGE SCALE GENOMIC DNA]</scope>
    <source>
        <strain evidence="4 5">TBRC 1432</strain>
    </source>
</reference>
<dbReference type="Gene3D" id="2.40.50.1020">
    <property type="entry name" value="LytTr DNA-binding domain"/>
    <property type="match status" value="1"/>
</dbReference>
<dbReference type="PROSITE" id="PS50110">
    <property type="entry name" value="RESPONSE_REGULATORY"/>
    <property type="match status" value="1"/>
</dbReference>
<evidence type="ECO:0000259" key="3">
    <source>
        <dbReference type="PROSITE" id="PS50930"/>
    </source>
</evidence>
<evidence type="ECO:0000313" key="5">
    <source>
        <dbReference type="Proteomes" id="UP001589810"/>
    </source>
</evidence>
<name>A0ABV6MSJ1_9PSEU</name>
<dbReference type="InterPro" id="IPR001789">
    <property type="entry name" value="Sig_transdc_resp-reg_receiver"/>
</dbReference>
<keyword evidence="1" id="KW-0597">Phosphoprotein</keyword>
<dbReference type="EMBL" id="JBHLUD010000004">
    <property type="protein sequence ID" value="MFC0543280.1"/>
    <property type="molecule type" value="Genomic_DNA"/>
</dbReference>
<dbReference type="PANTHER" id="PTHR37299">
    <property type="entry name" value="TRANSCRIPTIONAL REGULATOR-RELATED"/>
    <property type="match status" value="1"/>
</dbReference>
<dbReference type="Pfam" id="PF04397">
    <property type="entry name" value="LytTR"/>
    <property type="match status" value="1"/>
</dbReference>
<evidence type="ECO:0000313" key="4">
    <source>
        <dbReference type="EMBL" id="MFC0543280.1"/>
    </source>
</evidence>
<dbReference type="PANTHER" id="PTHR37299:SF1">
    <property type="entry name" value="STAGE 0 SPORULATION PROTEIN A HOMOLOG"/>
    <property type="match status" value="1"/>
</dbReference>
<accession>A0ABV6MSJ1</accession>
<feature type="modified residue" description="4-aspartylphosphate" evidence="1">
    <location>
        <position position="74"/>
    </location>
</feature>
<dbReference type="SMART" id="SM00850">
    <property type="entry name" value="LytTR"/>
    <property type="match status" value="1"/>
</dbReference>
<dbReference type="InterPro" id="IPR011006">
    <property type="entry name" value="CheY-like_superfamily"/>
</dbReference>
<dbReference type="Proteomes" id="UP001589810">
    <property type="component" value="Unassembled WGS sequence"/>
</dbReference>
<dbReference type="Gene3D" id="3.40.50.2300">
    <property type="match status" value="1"/>
</dbReference>
<dbReference type="RefSeq" id="WP_273941676.1">
    <property type="nucleotide sequence ID" value="NZ_CP097263.1"/>
</dbReference>
<proteinExistence type="predicted"/>
<organism evidence="4 5">
    <name type="scientific">Kutzneria chonburiensis</name>
    <dbReference type="NCBI Taxonomy" id="1483604"/>
    <lineage>
        <taxon>Bacteria</taxon>
        <taxon>Bacillati</taxon>
        <taxon>Actinomycetota</taxon>
        <taxon>Actinomycetes</taxon>
        <taxon>Pseudonocardiales</taxon>
        <taxon>Pseudonocardiaceae</taxon>
        <taxon>Kutzneria</taxon>
    </lineage>
</organism>
<dbReference type="InterPro" id="IPR046947">
    <property type="entry name" value="LytR-like"/>
</dbReference>
<gene>
    <name evidence="4" type="ORF">ACFFH7_17390</name>
</gene>
<sequence length="281" mass="30521">MSPASCPECDGPSARPLRVLAVDDELPVLEEIVYLLGADPRVGTAEGAQDSTEALRLLHRAADADRPVDAVFLDIKMPGLNGMELARVLTRFASPPALVFVTADDQSAVEAFELKALDYVLKPIRPQRLAEAVHRVAHKVIASAVQVPAQQAAEQPAGPPPVTPDDVIPVELGGITRFLRLADVRYAEAQGDYARLHTANGSYLVRTPLTGLEERWRDAGFVRIHRSHLIALAHVEELRLDGGQLSVKIGGAMLTVSRRHTPQLRDLLVKRARPHAVRAGK</sequence>